<accession>A0AA91U241</accession>
<dbReference type="Pfam" id="PF13401">
    <property type="entry name" value="AAA_22"/>
    <property type="match status" value="1"/>
</dbReference>
<gene>
    <name evidence="3" type="ORF">CO192_12045</name>
    <name evidence="4" type="ORF">EAO82_19990</name>
</gene>
<evidence type="ECO:0000313" key="5">
    <source>
        <dbReference type="Proteomes" id="UP000243750"/>
    </source>
</evidence>
<dbReference type="GO" id="GO:0016887">
    <property type="term" value="F:ATP hydrolysis activity"/>
    <property type="evidence" value="ECO:0007669"/>
    <property type="project" value="InterPro"/>
</dbReference>
<dbReference type="EMBL" id="CP033116">
    <property type="protein sequence ID" value="QFY58436.1"/>
    <property type="molecule type" value="Genomic_DNA"/>
</dbReference>
<name>A0AA91U241_9GAMM</name>
<reference evidence="4 6" key="2">
    <citation type="submission" date="2018-10" db="EMBL/GenBank/DDBJ databases">
        <title>Complete genome sequence of Pseudomonas pelagia strain Kongs-67.</title>
        <authorList>
            <person name="Sinha R.K."/>
            <person name="Krishnan K."/>
        </authorList>
    </citation>
    <scope>NUCLEOTIDE SEQUENCE [LARGE SCALE GENOMIC DNA]</scope>
    <source>
        <strain evidence="4 6">Kongs-67</strain>
    </source>
</reference>
<protein>
    <recommendedName>
        <fullName evidence="2">AAA+ ATPase domain-containing protein</fullName>
    </recommendedName>
</protein>
<dbReference type="InterPro" id="IPR049945">
    <property type="entry name" value="AAA_22"/>
</dbReference>
<dbReference type="AlphaFoldDB" id="A0AA91U241"/>
<sequence>MTRPPAGNVLEMKISHRQWTNAFKEAFAVLTMASAGDVVCIVGPSRAGKSRLIHELRRQLENGNAFTETGLLPVICVEAVNAGPNGAFSTKAFTLRLLEAVRHPMLSMDGDDALTLTAANKIERSTESILRQALERALKHRGVRYLFIDEAQHVRYASKQSQAPCAVMDSWKCLAQTAGLVLVVVGAYPILEVLRNSPHMLGRKKQIHLSRYGAAEEEILEFAKICRAFEQAMGDSVLSNLLVSHTQYLHERTCGCIGLLKSWLKHALTLAHLNDCQLDLRLLEQTMMSDSDLLEISKEIAEGERLLYSSPRNPSKIVTSSPAAPKKPVGKPFNRNPKRYEKGNRSGGGGAV</sequence>
<reference evidence="3 5" key="1">
    <citation type="submission" date="2017-09" db="EMBL/GenBank/DDBJ databases">
        <title>Bacterial and phytoplankton interrelationship in Kongsfjorden, an Arctic fjord.</title>
        <authorList>
            <person name="Sinha R."/>
            <person name="Krishnan K."/>
        </authorList>
    </citation>
    <scope>NUCLEOTIDE SEQUENCE [LARGE SCALE GENOMIC DNA]</scope>
    <source>
        <strain evidence="3 5">58</strain>
    </source>
</reference>
<keyword evidence="6" id="KW-1185">Reference proteome</keyword>
<dbReference type="InterPro" id="IPR003593">
    <property type="entry name" value="AAA+_ATPase"/>
</dbReference>
<dbReference type="SMART" id="SM00382">
    <property type="entry name" value="AAA"/>
    <property type="match status" value="1"/>
</dbReference>
<evidence type="ECO:0000313" key="6">
    <source>
        <dbReference type="Proteomes" id="UP000344571"/>
    </source>
</evidence>
<dbReference type="Proteomes" id="UP000344571">
    <property type="component" value="Chromosome"/>
</dbReference>
<dbReference type="RefSeq" id="WP_096346833.1">
    <property type="nucleotide sequence ID" value="NZ_CP033116.1"/>
</dbReference>
<feature type="compositionally biased region" description="Polar residues" evidence="1">
    <location>
        <begin position="310"/>
        <end position="322"/>
    </location>
</feature>
<evidence type="ECO:0000259" key="2">
    <source>
        <dbReference type="SMART" id="SM00382"/>
    </source>
</evidence>
<feature type="domain" description="AAA+ ATPase" evidence="2">
    <location>
        <begin position="35"/>
        <end position="211"/>
    </location>
</feature>
<organism evidence="3 5">
    <name type="scientific">Halopseudomonas pelagia</name>
    <dbReference type="NCBI Taxonomy" id="553151"/>
    <lineage>
        <taxon>Bacteria</taxon>
        <taxon>Pseudomonadati</taxon>
        <taxon>Pseudomonadota</taxon>
        <taxon>Gammaproteobacteria</taxon>
        <taxon>Pseudomonadales</taxon>
        <taxon>Pseudomonadaceae</taxon>
        <taxon>Halopseudomonas</taxon>
    </lineage>
</organism>
<dbReference type="EMBL" id="NWMT01000142">
    <property type="protein sequence ID" value="PCC99058.1"/>
    <property type="molecule type" value="Genomic_DNA"/>
</dbReference>
<evidence type="ECO:0000313" key="4">
    <source>
        <dbReference type="EMBL" id="QFY58436.1"/>
    </source>
</evidence>
<feature type="region of interest" description="Disordered" evidence="1">
    <location>
        <begin position="310"/>
        <end position="352"/>
    </location>
</feature>
<evidence type="ECO:0000256" key="1">
    <source>
        <dbReference type="SAM" id="MobiDB-lite"/>
    </source>
</evidence>
<proteinExistence type="predicted"/>
<dbReference type="InterPro" id="IPR027417">
    <property type="entry name" value="P-loop_NTPase"/>
</dbReference>
<dbReference type="SUPFAM" id="SSF52540">
    <property type="entry name" value="P-loop containing nucleoside triphosphate hydrolases"/>
    <property type="match status" value="1"/>
</dbReference>
<evidence type="ECO:0000313" key="3">
    <source>
        <dbReference type="EMBL" id="PCC99058.1"/>
    </source>
</evidence>
<dbReference type="Proteomes" id="UP000243750">
    <property type="component" value="Unassembled WGS sequence"/>
</dbReference>
<dbReference type="Gene3D" id="3.40.50.300">
    <property type="entry name" value="P-loop containing nucleotide triphosphate hydrolases"/>
    <property type="match status" value="1"/>
</dbReference>